<dbReference type="EMBL" id="JARQBJ010000005">
    <property type="protein sequence ID" value="MDT2811052.1"/>
    <property type="molecule type" value="Genomic_DNA"/>
</dbReference>
<dbReference type="AlphaFoldDB" id="A0AAW8U465"/>
<evidence type="ECO:0000313" key="2">
    <source>
        <dbReference type="Proteomes" id="UP001256711"/>
    </source>
</evidence>
<name>A0AAW8U465_9ENTE</name>
<evidence type="ECO:0000313" key="1">
    <source>
        <dbReference type="EMBL" id="MDT2811052.1"/>
    </source>
</evidence>
<dbReference type="Proteomes" id="UP001256711">
    <property type="component" value="Unassembled WGS sequence"/>
</dbReference>
<accession>A0AAW8U465</accession>
<dbReference type="NCBIfam" id="NF033831">
    <property type="entry name" value="sce7725_fam"/>
    <property type="match status" value="1"/>
</dbReference>
<gene>
    <name evidence="1" type="ORF">P7H43_11245</name>
</gene>
<sequence>MYYPYLRGKQFDLLALKELVKAERLKKTIVPVIEPVKQSKTLLQTLEAFRQKGQPFYLIDNPQAGDFLTETGLETLQELAQGHRAHIITVNQGALHFSPEDLYIANSVQGLQDLPEAYRNGQFAAPFEMRILRQLTTVQGLILLQDPFTRLPRNSYYREYPDELFTRSHLTYEKQGFTGFGDFSLDSRIYYDQGYPDRDLCLHLVYPGDEQELRVHHFVSPEDPEDARLPQKEKFLQLIGEVDSWSKAGHLPETLGLGLLLKAYQEDRFPGMGVIRKGVIMHHLETMGMLLSD</sequence>
<protein>
    <submittedName>
        <fullName evidence="1">Sce7725 family protein</fullName>
    </submittedName>
</protein>
<comment type="caution">
    <text evidence="1">The sequence shown here is derived from an EMBL/GenBank/DDBJ whole genome shotgun (WGS) entry which is preliminary data.</text>
</comment>
<proteinExistence type="predicted"/>
<dbReference type="RefSeq" id="WP_311835700.1">
    <property type="nucleotide sequence ID" value="NZ_JARQBJ010000005.1"/>
</dbReference>
<reference evidence="1" key="1">
    <citation type="submission" date="2023-03" db="EMBL/GenBank/DDBJ databases">
        <authorList>
            <person name="Shen W."/>
            <person name="Cai J."/>
        </authorList>
    </citation>
    <scope>NUCLEOTIDE SEQUENCE</scope>
    <source>
        <strain evidence="1">B226-2</strain>
    </source>
</reference>
<organism evidence="1 2">
    <name type="scientific">Enterococcus asini</name>
    <dbReference type="NCBI Taxonomy" id="57732"/>
    <lineage>
        <taxon>Bacteria</taxon>
        <taxon>Bacillati</taxon>
        <taxon>Bacillota</taxon>
        <taxon>Bacilli</taxon>
        <taxon>Lactobacillales</taxon>
        <taxon>Enterococcaceae</taxon>
        <taxon>Enterococcus</taxon>
    </lineage>
</organism>
<dbReference type="InterPro" id="IPR047727">
    <property type="entry name" value="Sce7725-like"/>
</dbReference>